<organism evidence="1 2">
    <name type="scientific">Tahibacter harae</name>
    <dbReference type="NCBI Taxonomy" id="2963937"/>
    <lineage>
        <taxon>Bacteria</taxon>
        <taxon>Pseudomonadati</taxon>
        <taxon>Pseudomonadota</taxon>
        <taxon>Gammaproteobacteria</taxon>
        <taxon>Lysobacterales</taxon>
        <taxon>Rhodanobacteraceae</taxon>
        <taxon>Tahibacter</taxon>
    </lineage>
</organism>
<evidence type="ECO:0000313" key="1">
    <source>
        <dbReference type="EMBL" id="MCQ4164083.1"/>
    </source>
</evidence>
<dbReference type="Proteomes" id="UP001165498">
    <property type="component" value="Unassembled WGS sequence"/>
</dbReference>
<proteinExistence type="predicted"/>
<comment type="caution">
    <text evidence="1">The sequence shown here is derived from an EMBL/GenBank/DDBJ whole genome shotgun (WGS) entry which is preliminary data.</text>
</comment>
<evidence type="ECO:0000313" key="2">
    <source>
        <dbReference type="Proteomes" id="UP001165498"/>
    </source>
</evidence>
<sequence>MRWHRAMRCGGNGVAILFCGFVEMFFCDGRRRSDGATLRWETAVVGAAQWAFAGLCKSSAADAENAAAGVAAAVRRCSCCTFSCAAAASARFPQGSLRPHGAQQRCRIAAGRGAVAGPQDRIGCFVLAGSTRCIPVAGAGSPEQRHSPVAGFFDPVGSNLPIRRGIAAIRRAGPRWRRGSDDAFTPVPPPRLQFAIAQIGCNG</sequence>
<protein>
    <submittedName>
        <fullName evidence="1">Uncharacterized protein</fullName>
    </submittedName>
</protein>
<dbReference type="EMBL" id="JANFQO010000004">
    <property type="protein sequence ID" value="MCQ4164083.1"/>
    <property type="molecule type" value="Genomic_DNA"/>
</dbReference>
<reference evidence="1" key="1">
    <citation type="submission" date="2022-07" db="EMBL/GenBank/DDBJ databases">
        <title>Tahibacter sp., a new gammaproteobacterium isolated from the silt sample collected at pig farm.</title>
        <authorList>
            <person name="Chen H."/>
        </authorList>
    </citation>
    <scope>NUCLEOTIDE SEQUENCE</scope>
    <source>
        <strain evidence="1">P2K</strain>
    </source>
</reference>
<gene>
    <name evidence="1" type="ORF">NM961_05100</name>
</gene>
<dbReference type="RefSeq" id="WP_255912215.1">
    <property type="nucleotide sequence ID" value="NZ_JANFQO010000004.1"/>
</dbReference>
<name>A0ABT1QP75_9GAMM</name>
<accession>A0ABT1QP75</accession>
<keyword evidence="2" id="KW-1185">Reference proteome</keyword>